<dbReference type="Proteomes" id="UP000061468">
    <property type="component" value="Chromosome"/>
</dbReference>
<evidence type="ECO:0000313" key="1">
    <source>
        <dbReference type="EMBL" id="AMJ78274.1"/>
    </source>
</evidence>
<dbReference type="AlphaFoldDB" id="A0AAC8XJB3"/>
<accession>A0AAC8XJB3</accession>
<dbReference type="EMBL" id="CP013928">
    <property type="protein sequence ID" value="AMJ78274.1"/>
    <property type="molecule type" value="Genomic_DNA"/>
</dbReference>
<dbReference type="SUPFAM" id="SSF50998">
    <property type="entry name" value="Quinoprotein alcohol dehydrogenase-like"/>
    <property type="match status" value="1"/>
</dbReference>
<gene>
    <name evidence="1" type="ORF">AV942_08220</name>
</gene>
<dbReference type="InterPro" id="IPR011047">
    <property type="entry name" value="Quinoprotein_ADH-like_sf"/>
</dbReference>
<proteinExistence type="predicted"/>
<sequence>MKVPSLSIAALYLLTIILVSSLLSSCLSTLTSTAQKTQLGDELLATSSEIINEKDSVLHSYVASFLKEHTQNEFSDAHVTNIVEMLRTGTLASASNGNLNFIPTWKQDDKEEIKTKIETLLILFPKSAKSLSQKASQQELLSSQEFVELIVKANLDPTLVMGVPASSGEPDILRIGWGGSGLFSSVVEFEGEIYASSDVTGVWKFNGSGWDPLVKGLTNYNITGLLVHHNSLLAATKNQLLELRADNTWSPIGLELKTYRNTTLQLYSTSSSGVTCFAALQPSLGCIDKNGNVSKTPLSISKLKGVYFDESDDYLFGFNGKKLYRISKSDGSQTLEYTFPTNILRIENLDASLGALIYTKKGIFELDSFASITVDLKNKSILNVLKDTTSEGNHLIALGSTWNAGLYKLKSSPEGLTIGAKVPISFDTSLPFRKWRKVMTKPLGMPHSVLGKIWFSDYRGIYGYDVRTSKIYEKSKDASNFVGTDIHIDADKLYITSMDNGLVSMPLKTPNKFTQIFPRRGSDWLLAGHTWSVNSNEQGVFATLSPWNLAQDYLLTADKENNFLNVQKIDDATNRSNAEAFWSQSYSRKLVVDEEILVYKDGSIGGLFKLKFTPRQNDNDIQETTSEKIFSTSNNRVYRALLKTDKYIVSYHIDDEQKLYFNDIETKALVKTVNAPAGLWAFNIAYIDGEIYIIGARGNAVVYKYNESENNFVEVLNEPSSSAFLSLNKAPNGLLTIAGAVSWGGSSSGKVLVNKRQSDTWIDMTCLLGNESGVVDTEFSSDGRFIYLLQKVGAITRIKTAFLSTFEGCKN</sequence>
<reference evidence="1 2" key="1">
    <citation type="submission" date="2015-12" db="EMBL/GenBank/DDBJ databases">
        <title>Intraspecies pangenome expansion in the marine bacterium Alteromonas.</title>
        <authorList>
            <person name="Lopez-Perez M."/>
            <person name="Rodriguez-Valera F."/>
        </authorList>
    </citation>
    <scope>NUCLEOTIDE SEQUENCE [LARGE SCALE GENOMIC DNA]</scope>
    <source>
        <strain evidence="1 2">UM8</strain>
    </source>
</reference>
<name>A0AAC8XJB3_9ALTE</name>
<dbReference type="RefSeq" id="WP_015066911.1">
    <property type="nucleotide sequence ID" value="NZ_CAXGIV010000002.1"/>
</dbReference>
<evidence type="ECO:0000313" key="2">
    <source>
        <dbReference type="Proteomes" id="UP000061468"/>
    </source>
</evidence>
<dbReference type="PROSITE" id="PS51257">
    <property type="entry name" value="PROKAR_LIPOPROTEIN"/>
    <property type="match status" value="1"/>
</dbReference>
<organism evidence="1 2">
    <name type="scientific">Alteromonas mediterranea</name>
    <dbReference type="NCBI Taxonomy" id="314275"/>
    <lineage>
        <taxon>Bacteria</taxon>
        <taxon>Pseudomonadati</taxon>
        <taxon>Pseudomonadota</taxon>
        <taxon>Gammaproteobacteria</taxon>
        <taxon>Alteromonadales</taxon>
        <taxon>Alteromonadaceae</taxon>
        <taxon>Alteromonas/Salinimonas group</taxon>
        <taxon>Alteromonas</taxon>
    </lineage>
</organism>
<protein>
    <submittedName>
        <fullName evidence="1">Uncharacterized protein</fullName>
    </submittedName>
</protein>